<feature type="coiled-coil region" evidence="1">
    <location>
        <begin position="6"/>
        <end position="63"/>
    </location>
</feature>
<dbReference type="AlphaFoldDB" id="X0QSL5"/>
<gene>
    <name evidence="2" type="ORF">FC83_GL002599</name>
</gene>
<dbReference type="EMBL" id="AZGA01000002">
    <property type="protein sequence ID" value="KRM36724.1"/>
    <property type="molecule type" value="Genomic_DNA"/>
</dbReference>
<proteinExistence type="predicted"/>
<evidence type="ECO:0000313" key="2">
    <source>
        <dbReference type="EMBL" id="KRM36724.1"/>
    </source>
</evidence>
<evidence type="ECO:0000256" key="1">
    <source>
        <dbReference type="SAM" id="Coils"/>
    </source>
</evidence>
<protein>
    <submittedName>
        <fullName evidence="2">Uncharacterized protein</fullName>
    </submittedName>
</protein>
<dbReference type="RefSeq" id="WP_035455491.1">
    <property type="nucleotide sequence ID" value="NZ_AZGA01000002.1"/>
</dbReference>
<keyword evidence="1" id="KW-0175">Coiled coil</keyword>
<keyword evidence="3" id="KW-1185">Reference proteome</keyword>
<sequence length="69" mass="7763">MDDAKFDRLIVRLGQLNEQLRQLEDVDYITASYKGFSASGATLADVQADIATTQQKIMLIQEQLAHYDS</sequence>
<dbReference type="eggNOG" id="ENOG5031ITC">
    <property type="taxonomic scope" value="Bacteria"/>
</dbReference>
<name>X0QSL5_9LACO</name>
<organism evidence="2 3">
    <name type="scientific">Agrilactobacillus composti DSM 18527 = JCM 14202</name>
    <dbReference type="NCBI Taxonomy" id="1423734"/>
    <lineage>
        <taxon>Bacteria</taxon>
        <taxon>Bacillati</taxon>
        <taxon>Bacillota</taxon>
        <taxon>Bacilli</taxon>
        <taxon>Lactobacillales</taxon>
        <taxon>Lactobacillaceae</taxon>
        <taxon>Agrilactobacillus</taxon>
    </lineage>
</organism>
<evidence type="ECO:0000313" key="3">
    <source>
        <dbReference type="Proteomes" id="UP000051236"/>
    </source>
</evidence>
<dbReference type="PATRIC" id="fig|1423734.3.peg.2635"/>
<dbReference type="STRING" id="1423734.FC83_GL002599"/>
<accession>X0QSL5</accession>
<dbReference type="OrthoDB" id="2322427at2"/>
<comment type="caution">
    <text evidence="2">The sequence shown here is derived from an EMBL/GenBank/DDBJ whole genome shotgun (WGS) entry which is preliminary data.</text>
</comment>
<reference evidence="2 3" key="1">
    <citation type="journal article" date="2015" name="Genome Announc.">
        <title>Expanding the biotechnology potential of lactobacilli through comparative genomics of 213 strains and associated genera.</title>
        <authorList>
            <person name="Sun Z."/>
            <person name="Harris H.M."/>
            <person name="McCann A."/>
            <person name="Guo C."/>
            <person name="Argimon S."/>
            <person name="Zhang W."/>
            <person name="Yang X."/>
            <person name="Jeffery I.B."/>
            <person name="Cooney J.C."/>
            <person name="Kagawa T.F."/>
            <person name="Liu W."/>
            <person name="Song Y."/>
            <person name="Salvetti E."/>
            <person name="Wrobel A."/>
            <person name="Rasinkangas P."/>
            <person name="Parkhill J."/>
            <person name="Rea M.C."/>
            <person name="O'Sullivan O."/>
            <person name="Ritari J."/>
            <person name="Douillard F.P."/>
            <person name="Paul Ross R."/>
            <person name="Yang R."/>
            <person name="Briner A.E."/>
            <person name="Felis G.E."/>
            <person name="de Vos W.M."/>
            <person name="Barrangou R."/>
            <person name="Klaenhammer T.R."/>
            <person name="Caufield P.W."/>
            <person name="Cui Y."/>
            <person name="Zhang H."/>
            <person name="O'Toole P.W."/>
        </authorList>
    </citation>
    <scope>NUCLEOTIDE SEQUENCE [LARGE SCALE GENOMIC DNA]</scope>
    <source>
        <strain evidence="2 3">DSM 18527</strain>
    </source>
</reference>
<dbReference type="Proteomes" id="UP000051236">
    <property type="component" value="Unassembled WGS sequence"/>
</dbReference>